<sequence>MLERGEDALADIDGRDESSNEVRVAAAFISISTSPPSPPPPVPKLPPPDLSLAPLRVFVFVWEVSAVRADFTVLRAGGVTSFTRCGAGMGGSWGLWMVRARFAGGGANNDENRLCVAEAVTGGGGAIEPLRASIREELLGVMALPPDVAG</sequence>
<protein>
    <submittedName>
        <fullName evidence="1">Uncharacterized protein</fullName>
    </submittedName>
</protein>
<evidence type="ECO:0000313" key="1">
    <source>
        <dbReference type="EMBL" id="OBZ66273.1"/>
    </source>
</evidence>
<gene>
    <name evidence="1" type="ORF">A0H81_13741</name>
</gene>
<dbReference type="Proteomes" id="UP000092993">
    <property type="component" value="Unassembled WGS sequence"/>
</dbReference>
<organism evidence="1 2">
    <name type="scientific">Grifola frondosa</name>
    <name type="common">Maitake</name>
    <name type="synonym">Polyporus frondosus</name>
    <dbReference type="NCBI Taxonomy" id="5627"/>
    <lineage>
        <taxon>Eukaryota</taxon>
        <taxon>Fungi</taxon>
        <taxon>Dikarya</taxon>
        <taxon>Basidiomycota</taxon>
        <taxon>Agaricomycotina</taxon>
        <taxon>Agaricomycetes</taxon>
        <taxon>Polyporales</taxon>
        <taxon>Grifolaceae</taxon>
        <taxon>Grifola</taxon>
    </lineage>
</organism>
<keyword evidence="2" id="KW-1185">Reference proteome</keyword>
<accession>A0A1C7LNE5</accession>
<evidence type="ECO:0000313" key="2">
    <source>
        <dbReference type="Proteomes" id="UP000092993"/>
    </source>
</evidence>
<reference evidence="1 2" key="1">
    <citation type="submission" date="2016-03" db="EMBL/GenBank/DDBJ databases">
        <title>Whole genome sequencing of Grifola frondosa 9006-11.</title>
        <authorList>
            <person name="Min B."/>
            <person name="Park H."/>
            <person name="Kim J.-G."/>
            <person name="Cho H."/>
            <person name="Oh Y.-L."/>
            <person name="Kong W.-S."/>
            <person name="Choi I.-G."/>
        </authorList>
    </citation>
    <scope>NUCLEOTIDE SEQUENCE [LARGE SCALE GENOMIC DNA]</scope>
    <source>
        <strain evidence="1 2">9006-11</strain>
    </source>
</reference>
<name>A0A1C7LNE5_GRIFR</name>
<proteinExistence type="predicted"/>
<dbReference type="EMBL" id="LUGG01000032">
    <property type="protein sequence ID" value="OBZ66273.1"/>
    <property type="molecule type" value="Genomic_DNA"/>
</dbReference>
<dbReference type="AlphaFoldDB" id="A0A1C7LNE5"/>
<comment type="caution">
    <text evidence="1">The sequence shown here is derived from an EMBL/GenBank/DDBJ whole genome shotgun (WGS) entry which is preliminary data.</text>
</comment>